<feature type="domain" description="DUF8205" evidence="1">
    <location>
        <begin position="39"/>
        <end position="223"/>
    </location>
</feature>
<protein>
    <recommendedName>
        <fullName evidence="1">DUF8205 domain-containing protein</fullName>
    </recommendedName>
</protein>
<sequence length="232" mass="26400">MLLLAQRMLSGLIEVYCIAAYDILNPDHANRPLKLLYLLRINLGIEPAEISKFMEMFHQQRSFSPLPGMVQVNAITHSSEYDKEYFGRPYRKDVKYVEESVDDNMKSENGLPVMILGFVLRGDVATSVSVVTFLTPQAMEVARKRELYTQVSSIRGTYQVPFSTDSTIEFFNGLIRDGKSNKFLTIPMKQKDAEMVKAVGRNDTEHSKAVQYLLTKTKRDSIYTPVAYSFSS</sequence>
<feature type="non-terminal residue" evidence="2">
    <location>
        <position position="1"/>
    </location>
</feature>
<comment type="caution">
    <text evidence="2">The sequence shown here is derived from an EMBL/GenBank/DDBJ whole genome shotgun (WGS) entry which is preliminary data.</text>
</comment>
<dbReference type="OrthoDB" id="5231159at2759"/>
<evidence type="ECO:0000313" key="2">
    <source>
        <dbReference type="EMBL" id="KAJ4471960.1"/>
    </source>
</evidence>
<name>A0A9W9A213_9AGAR</name>
<dbReference type="Proteomes" id="UP001150266">
    <property type="component" value="Unassembled WGS sequence"/>
</dbReference>
<keyword evidence="3" id="KW-1185">Reference proteome</keyword>
<dbReference type="Pfam" id="PF26632">
    <property type="entry name" value="DUF8205"/>
    <property type="match status" value="1"/>
</dbReference>
<organism evidence="2 3">
    <name type="scientific">Lentinula aciculospora</name>
    <dbReference type="NCBI Taxonomy" id="153920"/>
    <lineage>
        <taxon>Eukaryota</taxon>
        <taxon>Fungi</taxon>
        <taxon>Dikarya</taxon>
        <taxon>Basidiomycota</taxon>
        <taxon>Agaricomycotina</taxon>
        <taxon>Agaricomycetes</taxon>
        <taxon>Agaricomycetidae</taxon>
        <taxon>Agaricales</taxon>
        <taxon>Marasmiineae</taxon>
        <taxon>Omphalotaceae</taxon>
        <taxon>Lentinula</taxon>
    </lineage>
</organism>
<proteinExistence type="predicted"/>
<dbReference type="EMBL" id="JAOTPV010000021">
    <property type="protein sequence ID" value="KAJ4471960.1"/>
    <property type="molecule type" value="Genomic_DNA"/>
</dbReference>
<reference evidence="2" key="1">
    <citation type="submission" date="2022-08" db="EMBL/GenBank/DDBJ databases">
        <title>A Global Phylogenomic Analysis of the Shiitake Genus Lentinula.</title>
        <authorList>
            <consortium name="DOE Joint Genome Institute"/>
            <person name="Sierra-Patev S."/>
            <person name="Min B."/>
            <person name="Naranjo-Ortiz M."/>
            <person name="Looney B."/>
            <person name="Konkel Z."/>
            <person name="Slot J.C."/>
            <person name="Sakamoto Y."/>
            <person name="Steenwyk J.L."/>
            <person name="Rokas A."/>
            <person name="Carro J."/>
            <person name="Camarero S."/>
            <person name="Ferreira P."/>
            <person name="Molpeceres G."/>
            <person name="Ruiz-Duenas F.J."/>
            <person name="Serrano A."/>
            <person name="Henrissat B."/>
            <person name="Drula E."/>
            <person name="Hughes K.W."/>
            <person name="Mata J.L."/>
            <person name="Ishikawa N.K."/>
            <person name="Vargas-Isla R."/>
            <person name="Ushijima S."/>
            <person name="Smith C.A."/>
            <person name="Ahrendt S."/>
            <person name="Andreopoulos W."/>
            <person name="He G."/>
            <person name="Labutti K."/>
            <person name="Lipzen A."/>
            <person name="Ng V."/>
            <person name="Riley R."/>
            <person name="Sandor L."/>
            <person name="Barry K."/>
            <person name="Martinez A.T."/>
            <person name="Xiao Y."/>
            <person name="Gibbons J.G."/>
            <person name="Terashima K."/>
            <person name="Grigoriev I.V."/>
            <person name="Hibbett D.S."/>
        </authorList>
    </citation>
    <scope>NUCLEOTIDE SEQUENCE</scope>
    <source>
        <strain evidence="2">JLM2183</strain>
    </source>
</reference>
<gene>
    <name evidence="2" type="ORF">J3R30DRAFT_3522257</name>
</gene>
<dbReference type="InterPro" id="IPR058518">
    <property type="entry name" value="DUF8205"/>
</dbReference>
<accession>A0A9W9A213</accession>
<evidence type="ECO:0000259" key="1">
    <source>
        <dbReference type="Pfam" id="PF26632"/>
    </source>
</evidence>
<dbReference type="AlphaFoldDB" id="A0A9W9A213"/>
<evidence type="ECO:0000313" key="3">
    <source>
        <dbReference type="Proteomes" id="UP001150266"/>
    </source>
</evidence>